<dbReference type="Proteomes" id="UP000430692">
    <property type="component" value="Unassembled WGS sequence"/>
</dbReference>
<evidence type="ECO:0008006" key="4">
    <source>
        <dbReference type="Google" id="ProtNLM"/>
    </source>
</evidence>
<dbReference type="Gene3D" id="2.10.260.10">
    <property type="match status" value="1"/>
</dbReference>
<evidence type="ECO:0000313" key="2">
    <source>
        <dbReference type="EMBL" id="MXQ54481.1"/>
    </source>
</evidence>
<accession>A0A6I4VVA4</accession>
<dbReference type="AlphaFoldDB" id="A0A6I4VVA4"/>
<gene>
    <name evidence="2" type="ORF">GSM42_12310</name>
</gene>
<dbReference type="RefSeq" id="WP_160801835.1">
    <property type="nucleotide sequence ID" value="NZ_WUUL01000007.1"/>
</dbReference>
<organism evidence="2 3">
    <name type="scientific">Shimazuella alba</name>
    <dbReference type="NCBI Taxonomy" id="2690964"/>
    <lineage>
        <taxon>Bacteria</taxon>
        <taxon>Bacillati</taxon>
        <taxon>Bacillota</taxon>
        <taxon>Bacilli</taxon>
        <taxon>Bacillales</taxon>
        <taxon>Thermoactinomycetaceae</taxon>
        <taxon>Shimazuella</taxon>
    </lineage>
</organism>
<dbReference type="InterPro" id="IPR037914">
    <property type="entry name" value="SpoVT-AbrB_sf"/>
</dbReference>
<evidence type="ECO:0000313" key="3">
    <source>
        <dbReference type="Proteomes" id="UP000430692"/>
    </source>
</evidence>
<reference evidence="2 3" key="1">
    <citation type="submission" date="2019-12" db="EMBL/GenBank/DDBJ databases">
        <title>Whole-genome analyses of novel actinobacteria.</title>
        <authorList>
            <person name="Sahin N."/>
            <person name="Saygin H."/>
        </authorList>
    </citation>
    <scope>NUCLEOTIDE SEQUENCE [LARGE SCALE GENOMIC DNA]</scope>
    <source>
        <strain evidence="2 3">KC615</strain>
    </source>
</reference>
<dbReference type="EMBL" id="WUUL01000007">
    <property type="protein sequence ID" value="MXQ54481.1"/>
    <property type="molecule type" value="Genomic_DNA"/>
</dbReference>
<keyword evidence="3" id="KW-1185">Reference proteome</keyword>
<dbReference type="SUPFAM" id="SSF89447">
    <property type="entry name" value="AbrB/MazE/MraZ-like"/>
    <property type="match status" value="1"/>
</dbReference>
<name>A0A6I4VVA4_9BACL</name>
<feature type="region of interest" description="Disordered" evidence="1">
    <location>
        <begin position="1"/>
        <end position="26"/>
    </location>
</feature>
<protein>
    <recommendedName>
        <fullName evidence="4">AbrB family transcriptional regulator</fullName>
    </recommendedName>
</protein>
<sequence length="90" mass="10618">MGQEMPKKFPRRLTKNGNSLAFNVPSELTKDSKPGDLFYMYQDENGKIVIEKAETEKRNRKYKFEDLMSKVTKENANKFDWGKPIGREIW</sequence>
<comment type="caution">
    <text evidence="2">The sequence shown here is derived from an EMBL/GenBank/DDBJ whole genome shotgun (WGS) entry which is preliminary data.</text>
</comment>
<proteinExistence type="predicted"/>
<evidence type="ECO:0000256" key="1">
    <source>
        <dbReference type="SAM" id="MobiDB-lite"/>
    </source>
</evidence>